<feature type="transmembrane region" description="Helical" evidence="1">
    <location>
        <begin position="78"/>
        <end position="95"/>
    </location>
</feature>
<accession>A0A0K9NVF6</accession>
<proteinExistence type="predicted"/>
<dbReference type="PANTHER" id="PTHR34936">
    <property type="entry name" value="EXPRESSED PROTEIN"/>
    <property type="match status" value="1"/>
</dbReference>
<keyword evidence="1" id="KW-0472">Membrane</keyword>
<evidence type="ECO:0000256" key="1">
    <source>
        <dbReference type="SAM" id="Phobius"/>
    </source>
</evidence>
<protein>
    <submittedName>
        <fullName evidence="2">Uncharacterized protein</fullName>
    </submittedName>
</protein>
<comment type="caution">
    <text evidence="2">The sequence shown here is derived from an EMBL/GenBank/DDBJ whole genome shotgun (WGS) entry which is preliminary data.</text>
</comment>
<dbReference type="Proteomes" id="UP000036987">
    <property type="component" value="Unassembled WGS sequence"/>
</dbReference>
<dbReference type="OrthoDB" id="1937310at2759"/>
<dbReference type="PANTHER" id="PTHR34936:SF7">
    <property type="entry name" value="NADH-UBIQUINONE OXIDOREDUCTASE CHAIN 5"/>
    <property type="match status" value="1"/>
</dbReference>
<name>A0A0K9NVF6_ZOSMR</name>
<organism evidence="2 3">
    <name type="scientific">Zostera marina</name>
    <name type="common">Eelgrass</name>
    <dbReference type="NCBI Taxonomy" id="29655"/>
    <lineage>
        <taxon>Eukaryota</taxon>
        <taxon>Viridiplantae</taxon>
        <taxon>Streptophyta</taxon>
        <taxon>Embryophyta</taxon>
        <taxon>Tracheophyta</taxon>
        <taxon>Spermatophyta</taxon>
        <taxon>Magnoliopsida</taxon>
        <taxon>Liliopsida</taxon>
        <taxon>Zosteraceae</taxon>
        <taxon>Zostera</taxon>
    </lineage>
</organism>
<gene>
    <name evidence="2" type="ORF">ZOSMA_57G00780</name>
</gene>
<reference evidence="3" key="1">
    <citation type="journal article" date="2016" name="Nature">
        <title>The genome of the seagrass Zostera marina reveals angiosperm adaptation to the sea.</title>
        <authorList>
            <person name="Olsen J.L."/>
            <person name="Rouze P."/>
            <person name="Verhelst B."/>
            <person name="Lin Y.-C."/>
            <person name="Bayer T."/>
            <person name="Collen J."/>
            <person name="Dattolo E."/>
            <person name="De Paoli E."/>
            <person name="Dittami S."/>
            <person name="Maumus F."/>
            <person name="Michel G."/>
            <person name="Kersting A."/>
            <person name="Lauritano C."/>
            <person name="Lohaus R."/>
            <person name="Toepel M."/>
            <person name="Tonon T."/>
            <person name="Vanneste K."/>
            <person name="Amirebrahimi M."/>
            <person name="Brakel J."/>
            <person name="Bostroem C."/>
            <person name="Chovatia M."/>
            <person name="Grimwood J."/>
            <person name="Jenkins J.W."/>
            <person name="Jueterbock A."/>
            <person name="Mraz A."/>
            <person name="Stam W.T."/>
            <person name="Tice H."/>
            <person name="Bornberg-Bauer E."/>
            <person name="Green P.J."/>
            <person name="Pearson G.A."/>
            <person name="Procaccini G."/>
            <person name="Duarte C.M."/>
            <person name="Schmutz J."/>
            <person name="Reusch T.B.H."/>
            <person name="Van de Peer Y."/>
        </authorList>
    </citation>
    <scope>NUCLEOTIDE SEQUENCE [LARGE SCALE GENOMIC DNA]</scope>
    <source>
        <strain evidence="3">cv. Finnish</strain>
    </source>
</reference>
<keyword evidence="1" id="KW-0812">Transmembrane</keyword>
<dbReference type="EMBL" id="LFYR01001587">
    <property type="protein sequence ID" value="KMZ60741.1"/>
    <property type="molecule type" value="Genomic_DNA"/>
</dbReference>
<evidence type="ECO:0000313" key="3">
    <source>
        <dbReference type="Proteomes" id="UP000036987"/>
    </source>
</evidence>
<evidence type="ECO:0000313" key="2">
    <source>
        <dbReference type="EMBL" id="KMZ60741.1"/>
    </source>
</evidence>
<dbReference type="AlphaFoldDB" id="A0A0K9NVF6"/>
<keyword evidence="3" id="KW-1185">Reference proteome</keyword>
<keyword evidence="1" id="KW-1133">Transmembrane helix</keyword>
<dbReference type="OMA" id="WFVYLRI"/>
<feature type="transmembrane region" description="Helical" evidence="1">
    <location>
        <begin position="55"/>
        <end position="72"/>
    </location>
</feature>
<sequence length="112" mass="12821">MEENVDSMKSRSRLDLAEQLREYQIRSKQVWETVSFYSSTSNIDTSPSQSSSSRGLGAILVIAATTSSLLYLRYSRFAFSFLCVATFMWFVYLRIANKGTRRKRGLLLPLSM</sequence>